<feature type="compositionally biased region" description="Basic and acidic residues" evidence="1">
    <location>
        <begin position="104"/>
        <end position="124"/>
    </location>
</feature>
<keyword evidence="4" id="KW-1185">Reference proteome</keyword>
<sequence length="458" mass="49663">MLQTVRTLALPRKPIQPIHEHTDLAKRSAPLPPGMSPKKAHEVEQLSYLISNVISNTALRTSSIRHVVDAGAGQGHLARALSSPPHSLHVLALDSNTIQTDSAQRWDKRAQKDKSKKEAKKKAVPESASENVQIEDGRASQGSIRHSTVRITPETLPAIIDSWFRDGFSAPRPNEFGESEPIAPVLLVGLHACGSLTPSVLRSFISLNNRSPEPSAEGSLWKPAGLVIVGCCYNLMDSCDFPLSDHFKTQCPSLPALGHNHLQLAAQCPALWLSSPPERARFKLARRKAVFRALLGRTLERLVPSVSDAGRVVGRLNDAAYESWETFLTVVGTRLGVDLLNGQQFDFPSASVAAPAAATAGAVDTRSKDANLSYKLEILHVLRCLVGSLVEDLIVVDRYMYLLEECSALPFAAEDDERGMTGAGEWEVNVVNVFDQLTGSARNIALVVSPADFKGGEK</sequence>
<evidence type="ECO:0000259" key="2">
    <source>
        <dbReference type="Pfam" id="PF13679"/>
    </source>
</evidence>
<dbReference type="Proteomes" id="UP000027195">
    <property type="component" value="Unassembled WGS sequence"/>
</dbReference>
<evidence type="ECO:0000313" key="3">
    <source>
        <dbReference type="EMBL" id="KDQ11105.1"/>
    </source>
</evidence>
<dbReference type="PANTHER" id="PTHR12496:SF0">
    <property type="entry name" value="METHYLTRANSFERASE DOMAIN-CONTAINING PROTEIN"/>
    <property type="match status" value="1"/>
</dbReference>
<evidence type="ECO:0000313" key="4">
    <source>
        <dbReference type="Proteomes" id="UP000027195"/>
    </source>
</evidence>
<name>A0A067M8S3_BOTB1</name>
<dbReference type="OrthoDB" id="10258156at2759"/>
<feature type="region of interest" description="Disordered" evidence="1">
    <location>
        <begin position="100"/>
        <end position="147"/>
    </location>
</feature>
<organism evidence="3 4">
    <name type="scientific">Botryobasidium botryosum (strain FD-172 SS1)</name>
    <dbReference type="NCBI Taxonomy" id="930990"/>
    <lineage>
        <taxon>Eukaryota</taxon>
        <taxon>Fungi</taxon>
        <taxon>Dikarya</taxon>
        <taxon>Basidiomycota</taxon>
        <taxon>Agaricomycotina</taxon>
        <taxon>Agaricomycetes</taxon>
        <taxon>Cantharellales</taxon>
        <taxon>Botryobasidiaceae</taxon>
        <taxon>Botryobasidium</taxon>
    </lineage>
</organism>
<feature type="domain" description="Methyltransferase" evidence="2">
    <location>
        <begin position="38"/>
        <end position="237"/>
    </location>
</feature>
<dbReference type="HOGENOM" id="CLU_016581_3_0_1"/>
<protein>
    <recommendedName>
        <fullName evidence="2">Methyltransferase domain-containing protein</fullName>
    </recommendedName>
</protein>
<proteinExistence type="predicted"/>
<dbReference type="Pfam" id="PF13679">
    <property type="entry name" value="Methyltransf_32"/>
    <property type="match status" value="1"/>
</dbReference>
<accession>A0A067M8S3</accession>
<reference evidence="4" key="1">
    <citation type="journal article" date="2014" name="Proc. Natl. Acad. Sci. U.S.A.">
        <title>Extensive sampling of basidiomycete genomes demonstrates inadequacy of the white-rot/brown-rot paradigm for wood decay fungi.</title>
        <authorList>
            <person name="Riley R."/>
            <person name="Salamov A.A."/>
            <person name="Brown D.W."/>
            <person name="Nagy L.G."/>
            <person name="Floudas D."/>
            <person name="Held B.W."/>
            <person name="Levasseur A."/>
            <person name="Lombard V."/>
            <person name="Morin E."/>
            <person name="Otillar R."/>
            <person name="Lindquist E.A."/>
            <person name="Sun H."/>
            <person name="LaButti K.M."/>
            <person name="Schmutz J."/>
            <person name="Jabbour D."/>
            <person name="Luo H."/>
            <person name="Baker S.E."/>
            <person name="Pisabarro A.G."/>
            <person name="Walton J.D."/>
            <person name="Blanchette R.A."/>
            <person name="Henrissat B."/>
            <person name="Martin F."/>
            <person name="Cullen D."/>
            <person name="Hibbett D.S."/>
            <person name="Grigoriev I.V."/>
        </authorList>
    </citation>
    <scope>NUCLEOTIDE SEQUENCE [LARGE SCALE GENOMIC DNA]</scope>
    <source>
        <strain evidence="4">FD-172 SS1</strain>
    </source>
</reference>
<dbReference type="STRING" id="930990.A0A067M8S3"/>
<gene>
    <name evidence="3" type="ORF">BOTBODRAFT_163142</name>
</gene>
<dbReference type="PANTHER" id="PTHR12496">
    <property type="entry name" value="CGI-41 METHYLTRANSFERASE"/>
    <property type="match status" value="1"/>
</dbReference>
<dbReference type="InterPro" id="IPR052220">
    <property type="entry name" value="METTL25"/>
</dbReference>
<dbReference type="InterPro" id="IPR025714">
    <property type="entry name" value="Methyltranfer_dom"/>
</dbReference>
<dbReference type="EMBL" id="KL198061">
    <property type="protein sequence ID" value="KDQ11105.1"/>
    <property type="molecule type" value="Genomic_DNA"/>
</dbReference>
<dbReference type="InParanoid" id="A0A067M8S3"/>
<evidence type="ECO:0000256" key="1">
    <source>
        <dbReference type="SAM" id="MobiDB-lite"/>
    </source>
</evidence>
<dbReference type="AlphaFoldDB" id="A0A067M8S3"/>